<reference evidence="2" key="1">
    <citation type="journal article" date="2019" name="Int. J. Syst. Evol. Microbiol.">
        <title>The Global Catalogue of Microorganisms (GCM) 10K type strain sequencing project: providing services to taxonomists for standard genome sequencing and annotation.</title>
        <authorList>
            <consortium name="The Broad Institute Genomics Platform"/>
            <consortium name="The Broad Institute Genome Sequencing Center for Infectious Disease"/>
            <person name="Wu L."/>
            <person name="Ma J."/>
        </authorList>
    </citation>
    <scope>NUCLEOTIDE SEQUENCE [LARGE SCALE GENOMIC DNA]</scope>
    <source>
        <strain evidence="2">JCM 6238</strain>
    </source>
</reference>
<dbReference type="EMBL" id="BAAASX010000001">
    <property type="protein sequence ID" value="GAA2319273.1"/>
    <property type="molecule type" value="Genomic_DNA"/>
</dbReference>
<accession>A0ABP5S6C8</accession>
<dbReference type="Proteomes" id="UP001501584">
    <property type="component" value="Unassembled WGS sequence"/>
</dbReference>
<organism evidence="1 2">
    <name type="scientific">Glycomyces rutgersensis</name>
    <dbReference type="NCBI Taxonomy" id="58115"/>
    <lineage>
        <taxon>Bacteria</taxon>
        <taxon>Bacillati</taxon>
        <taxon>Actinomycetota</taxon>
        <taxon>Actinomycetes</taxon>
        <taxon>Glycomycetales</taxon>
        <taxon>Glycomycetaceae</taxon>
        <taxon>Glycomyces</taxon>
    </lineage>
</organism>
<evidence type="ECO:0000313" key="2">
    <source>
        <dbReference type="Proteomes" id="UP001501584"/>
    </source>
</evidence>
<sequence length="56" mass="5829">MDCGRGGSVLHSRDGDEVACVLTDPASGIEYDTVVSCTCVDDTEYDTVVQAADTAD</sequence>
<proteinExistence type="predicted"/>
<evidence type="ECO:0000313" key="1">
    <source>
        <dbReference type="EMBL" id="GAA2319273.1"/>
    </source>
</evidence>
<keyword evidence="2" id="KW-1185">Reference proteome</keyword>
<name>A0ABP5S6C8_9ACTN</name>
<protein>
    <submittedName>
        <fullName evidence="1">Uncharacterized protein</fullName>
    </submittedName>
</protein>
<comment type="caution">
    <text evidence="1">The sequence shown here is derived from an EMBL/GenBank/DDBJ whole genome shotgun (WGS) entry which is preliminary data.</text>
</comment>
<gene>
    <name evidence="1" type="ORF">GCM10010403_05440</name>
</gene>